<feature type="region of interest" description="Disordered" evidence="1">
    <location>
        <begin position="1"/>
        <end position="37"/>
    </location>
</feature>
<dbReference type="OrthoDB" id="7483379at2759"/>
<name>A0A1E1VZS7_PECGO</name>
<protein>
    <submittedName>
        <fullName evidence="3">Uncharacterized protein</fullName>
    </submittedName>
</protein>
<dbReference type="EMBL" id="GDQN01010817">
    <property type="protein sequence ID" value="JAT80237.1"/>
    <property type="molecule type" value="Transcribed_RNA"/>
</dbReference>
<accession>A0A1E1VZS7</accession>
<reference evidence="3" key="1">
    <citation type="submission" date="2015-09" db="EMBL/GenBank/DDBJ databases">
        <title>De novo assembly of Pectinophora gossypiella (Pink Bollworm) gut transcriptome.</title>
        <authorList>
            <person name="Tassone E.E."/>
        </authorList>
    </citation>
    <scope>NUCLEOTIDE SEQUENCE</scope>
</reference>
<feature type="non-terminal residue" evidence="3">
    <location>
        <position position="361"/>
    </location>
</feature>
<evidence type="ECO:0000313" key="4">
    <source>
        <dbReference type="EMBL" id="JAT82544.1"/>
    </source>
</evidence>
<dbReference type="EMBL" id="GDQN01011168">
    <property type="protein sequence ID" value="JAT79886.1"/>
    <property type="molecule type" value="Transcribed_RNA"/>
</dbReference>
<feature type="region of interest" description="Disordered" evidence="1">
    <location>
        <begin position="46"/>
        <end position="65"/>
    </location>
</feature>
<dbReference type="AlphaFoldDB" id="A0A1E1VZS7"/>
<evidence type="ECO:0000313" key="5">
    <source>
        <dbReference type="EMBL" id="JAT89865.1"/>
    </source>
</evidence>
<proteinExistence type="predicted"/>
<evidence type="ECO:0000313" key="2">
    <source>
        <dbReference type="EMBL" id="JAT79886.1"/>
    </source>
</evidence>
<dbReference type="EMBL" id="GDQN01001189">
    <property type="protein sequence ID" value="JAT89865.1"/>
    <property type="molecule type" value="Transcribed_RNA"/>
</dbReference>
<gene>
    <name evidence="5" type="ORF">g.11441</name>
    <name evidence="4" type="ORF">g.11444</name>
    <name evidence="2" type="ORF">g.11447</name>
    <name evidence="3" type="ORF">g.11450</name>
</gene>
<sequence>MQFTSNSSSEDGEEYVPPRKNPRLEEESPRAPPPVEANVMIRSVVQRVNEQLPPRAPSTSRSTADDRFELLAREVASIKSILARTVQAPPVVPAEHAPAKPATTFAVLDDLVPPAAPPSPDPKLETPQTVIADVTKQADPSRLAIVDTLQHFNDPDWANIRYADTQKKYLASPAFTYLELNDELTPFELKPYLHRSLDQTFGILTNMLLAQREAVQVAMKNILSLPGAPPELHEKLVAAFSAGSSYAEVSKDLLQVVCGRRAAVIEQRRDHVLSAVKDKYHKTALRRIPPTRGHLFQKDQFADAVSKMGGVTKVFRRPYESAEGRYCAAARQAPAVSPTRTFRGTAGGAGAANTRYRAAAA</sequence>
<dbReference type="EMBL" id="GDQN01008510">
    <property type="protein sequence ID" value="JAT82544.1"/>
    <property type="molecule type" value="Transcribed_RNA"/>
</dbReference>
<evidence type="ECO:0000256" key="1">
    <source>
        <dbReference type="SAM" id="MobiDB-lite"/>
    </source>
</evidence>
<organism evidence="3">
    <name type="scientific">Pectinophora gossypiella</name>
    <name type="common">Cotton pink bollworm</name>
    <name type="synonym">Depressaria gossypiella</name>
    <dbReference type="NCBI Taxonomy" id="13191"/>
    <lineage>
        <taxon>Eukaryota</taxon>
        <taxon>Metazoa</taxon>
        <taxon>Ecdysozoa</taxon>
        <taxon>Arthropoda</taxon>
        <taxon>Hexapoda</taxon>
        <taxon>Insecta</taxon>
        <taxon>Pterygota</taxon>
        <taxon>Neoptera</taxon>
        <taxon>Endopterygota</taxon>
        <taxon>Lepidoptera</taxon>
        <taxon>Glossata</taxon>
        <taxon>Ditrysia</taxon>
        <taxon>Gelechioidea</taxon>
        <taxon>Gelechiidae</taxon>
        <taxon>Apatetrinae</taxon>
        <taxon>Pectinophora</taxon>
    </lineage>
</organism>
<evidence type="ECO:0000313" key="3">
    <source>
        <dbReference type="EMBL" id="JAT80237.1"/>
    </source>
</evidence>